<dbReference type="SMART" id="SM00830">
    <property type="entry name" value="CM_2"/>
    <property type="match status" value="1"/>
</dbReference>
<feature type="domain" description="Chorismate mutase" evidence="3">
    <location>
        <begin position="2"/>
        <end position="93"/>
    </location>
</feature>
<dbReference type="InterPro" id="IPR036979">
    <property type="entry name" value="CM_dom_sf"/>
</dbReference>
<reference evidence="4 5" key="1">
    <citation type="journal article" date="2010" name="Stand. Genomic Sci.">
        <title>Complete genome sequence of Spirochaeta smaragdinae type strain (SEBR 4228).</title>
        <authorList>
            <person name="Mavromatis K."/>
            <person name="Yasawong M."/>
            <person name="Chertkov O."/>
            <person name="Lapidus A."/>
            <person name="Lucas S."/>
            <person name="Nolan M."/>
            <person name="Del Rio T.G."/>
            <person name="Tice H."/>
            <person name="Cheng J.F."/>
            <person name="Pitluck S."/>
            <person name="Liolios K."/>
            <person name="Ivanova N."/>
            <person name="Tapia R."/>
            <person name="Han C."/>
            <person name="Bruce D."/>
            <person name="Goodwin L."/>
            <person name="Pati A."/>
            <person name="Chen A."/>
            <person name="Palaniappan K."/>
            <person name="Land M."/>
            <person name="Hauser L."/>
            <person name="Chang Y.J."/>
            <person name="Jeffries C.D."/>
            <person name="Detter J.C."/>
            <person name="Rohde M."/>
            <person name="Brambilla E."/>
            <person name="Spring S."/>
            <person name="Goker M."/>
            <person name="Sikorski J."/>
            <person name="Woyke T."/>
            <person name="Bristow J."/>
            <person name="Eisen J.A."/>
            <person name="Markowitz V."/>
            <person name="Hugenholtz P."/>
            <person name="Klenk H.P."/>
            <person name="Kyrpides N.C."/>
        </authorList>
    </citation>
    <scope>NUCLEOTIDE SEQUENCE [LARGE SCALE GENOMIC DNA]</scope>
    <source>
        <strain evidence="5">DSM 11293 / JCM 15392 / SEBR 4228</strain>
    </source>
</reference>
<protein>
    <recommendedName>
        <fullName evidence="1">chorismate mutase</fullName>
        <ecNumber evidence="1">5.4.99.5</ecNumber>
    </recommendedName>
</protein>
<dbReference type="Pfam" id="PF01817">
    <property type="entry name" value="CM_2"/>
    <property type="match status" value="1"/>
</dbReference>
<dbReference type="OrthoDB" id="9802281at2"/>
<dbReference type="GO" id="GO:0004106">
    <property type="term" value="F:chorismate mutase activity"/>
    <property type="evidence" value="ECO:0007669"/>
    <property type="project" value="UniProtKB-EC"/>
</dbReference>
<dbReference type="HOGENOM" id="CLU_131518_0_1_12"/>
<dbReference type="InterPro" id="IPR051331">
    <property type="entry name" value="Chorismate_mutase-related"/>
</dbReference>
<evidence type="ECO:0000259" key="3">
    <source>
        <dbReference type="PROSITE" id="PS51168"/>
    </source>
</evidence>
<evidence type="ECO:0000256" key="1">
    <source>
        <dbReference type="ARBA" id="ARBA00012404"/>
    </source>
</evidence>
<dbReference type="eggNOG" id="COG1605">
    <property type="taxonomic scope" value="Bacteria"/>
</dbReference>
<evidence type="ECO:0000256" key="2">
    <source>
        <dbReference type="ARBA" id="ARBA00023235"/>
    </source>
</evidence>
<dbReference type="STRING" id="573413.Spirs_3967"/>
<dbReference type="Gene3D" id="1.20.59.10">
    <property type="entry name" value="Chorismate mutase"/>
    <property type="match status" value="1"/>
</dbReference>
<name>E1R983_SEDSS</name>
<dbReference type="InterPro" id="IPR002701">
    <property type="entry name" value="CM_II_prokaryot"/>
</dbReference>
<dbReference type="AlphaFoldDB" id="E1R983"/>
<keyword evidence="2" id="KW-0413">Isomerase</keyword>
<dbReference type="GO" id="GO:0046417">
    <property type="term" value="P:chorismate metabolic process"/>
    <property type="evidence" value="ECO:0007669"/>
    <property type="project" value="InterPro"/>
</dbReference>
<evidence type="ECO:0000313" key="4">
    <source>
        <dbReference type="EMBL" id="ADK83052.1"/>
    </source>
</evidence>
<organism evidence="4 5">
    <name type="scientific">Sediminispirochaeta smaragdinae (strain DSM 11293 / JCM 15392 / SEBR 4228)</name>
    <name type="common">Spirochaeta smaragdinae</name>
    <dbReference type="NCBI Taxonomy" id="573413"/>
    <lineage>
        <taxon>Bacteria</taxon>
        <taxon>Pseudomonadati</taxon>
        <taxon>Spirochaetota</taxon>
        <taxon>Spirochaetia</taxon>
        <taxon>Spirochaetales</taxon>
        <taxon>Spirochaetaceae</taxon>
        <taxon>Sediminispirochaeta</taxon>
    </lineage>
</organism>
<evidence type="ECO:0000313" key="5">
    <source>
        <dbReference type="Proteomes" id="UP000002318"/>
    </source>
</evidence>
<dbReference type="InterPro" id="IPR036263">
    <property type="entry name" value="Chorismate_II_sf"/>
</dbReference>
<accession>E1R983</accession>
<sequence length="96" mass="11091">MHMSSDQLNDLRHSIDNIDAALLRLMAERFKTTEKIGNLKKKEQRAIADPDREQEQIERYKRIAFEAGLDVSLALRLHAFLVEEAKKDQHAIMTSS</sequence>
<dbReference type="RefSeq" id="WP_013256509.1">
    <property type="nucleotide sequence ID" value="NC_014364.1"/>
</dbReference>
<dbReference type="Proteomes" id="UP000002318">
    <property type="component" value="Chromosome"/>
</dbReference>
<dbReference type="EMBL" id="CP002116">
    <property type="protein sequence ID" value="ADK83052.1"/>
    <property type="molecule type" value="Genomic_DNA"/>
</dbReference>
<dbReference type="EC" id="5.4.99.5" evidence="1"/>
<dbReference type="PANTHER" id="PTHR38041">
    <property type="entry name" value="CHORISMATE MUTASE"/>
    <property type="match status" value="1"/>
</dbReference>
<gene>
    <name evidence="4" type="ordered locus">Spirs_3967</name>
</gene>
<dbReference type="PROSITE" id="PS51168">
    <property type="entry name" value="CHORISMATE_MUT_2"/>
    <property type="match status" value="1"/>
</dbReference>
<dbReference type="PANTHER" id="PTHR38041:SF1">
    <property type="entry name" value="CHORISMATE MUTASE"/>
    <property type="match status" value="1"/>
</dbReference>
<dbReference type="SUPFAM" id="SSF48600">
    <property type="entry name" value="Chorismate mutase II"/>
    <property type="match status" value="1"/>
</dbReference>
<dbReference type="KEGG" id="ssm:Spirs_3967"/>
<proteinExistence type="predicted"/>
<keyword evidence="5" id="KW-1185">Reference proteome</keyword>
<dbReference type="GO" id="GO:0009697">
    <property type="term" value="P:salicylic acid biosynthetic process"/>
    <property type="evidence" value="ECO:0007669"/>
    <property type="project" value="TreeGrafter"/>
</dbReference>